<evidence type="ECO:0000313" key="1">
    <source>
        <dbReference type="EMBL" id="JAD87214.1"/>
    </source>
</evidence>
<dbReference type="EMBL" id="GBRH01210681">
    <property type="protein sequence ID" value="JAD87214.1"/>
    <property type="molecule type" value="Transcribed_RNA"/>
</dbReference>
<sequence length="52" mass="5571">MVVICSKYAFPSSKRPKWAQAQSTPMKVTPSGCTFPGLIISWNSLIPSSGSP</sequence>
<dbReference type="AlphaFoldDB" id="A0A0A9DF60"/>
<reference evidence="1" key="1">
    <citation type="submission" date="2014-09" db="EMBL/GenBank/DDBJ databases">
        <authorList>
            <person name="Magalhaes I.L.F."/>
            <person name="Oliveira U."/>
            <person name="Santos F.R."/>
            <person name="Vidigal T.H.D.A."/>
            <person name="Brescovit A.D."/>
            <person name="Santos A.J."/>
        </authorList>
    </citation>
    <scope>NUCLEOTIDE SEQUENCE</scope>
    <source>
        <tissue evidence="1">Shoot tissue taken approximately 20 cm above the soil surface</tissue>
    </source>
</reference>
<protein>
    <submittedName>
        <fullName evidence="1">Uncharacterized protein</fullName>
    </submittedName>
</protein>
<accession>A0A0A9DF60</accession>
<name>A0A0A9DF60_ARUDO</name>
<reference evidence="1" key="2">
    <citation type="journal article" date="2015" name="Data Brief">
        <title>Shoot transcriptome of the giant reed, Arundo donax.</title>
        <authorList>
            <person name="Barrero R.A."/>
            <person name="Guerrero F.D."/>
            <person name="Moolhuijzen P."/>
            <person name="Goolsby J.A."/>
            <person name="Tidwell J."/>
            <person name="Bellgard S.E."/>
            <person name="Bellgard M.I."/>
        </authorList>
    </citation>
    <scope>NUCLEOTIDE SEQUENCE</scope>
    <source>
        <tissue evidence="1">Shoot tissue taken approximately 20 cm above the soil surface</tissue>
    </source>
</reference>
<organism evidence="1">
    <name type="scientific">Arundo donax</name>
    <name type="common">Giant reed</name>
    <name type="synonym">Donax arundinaceus</name>
    <dbReference type="NCBI Taxonomy" id="35708"/>
    <lineage>
        <taxon>Eukaryota</taxon>
        <taxon>Viridiplantae</taxon>
        <taxon>Streptophyta</taxon>
        <taxon>Embryophyta</taxon>
        <taxon>Tracheophyta</taxon>
        <taxon>Spermatophyta</taxon>
        <taxon>Magnoliopsida</taxon>
        <taxon>Liliopsida</taxon>
        <taxon>Poales</taxon>
        <taxon>Poaceae</taxon>
        <taxon>PACMAD clade</taxon>
        <taxon>Arundinoideae</taxon>
        <taxon>Arundineae</taxon>
        <taxon>Arundo</taxon>
    </lineage>
</organism>
<proteinExistence type="predicted"/>